<protein>
    <recommendedName>
        <fullName evidence="6">NAD(P)-binding protein</fullName>
    </recommendedName>
</protein>
<dbReference type="InParanoid" id="A0A7C8N5P6"/>
<evidence type="ECO:0000256" key="2">
    <source>
        <dbReference type="ARBA" id="ARBA00022857"/>
    </source>
</evidence>
<dbReference type="InterPro" id="IPR052178">
    <property type="entry name" value="Sec_Metab_Biosynth_SDR"/>
</dbReference>
<dbReference type="Proteomes" id="UP000481858">
    <property type="component" value="Unassembled WGS sequence"/>
</dbReference>
<keyword evidence="2" id="KW-0521">NADP</keyword>
<dbReference type="PANTHER" id="PTHR43618:SF8">
    <property type="entry name" value="7ALPHA-HYDROXYSTEROID DEHYDROGENASE"/>
    <property type="match status" value="1"/>
</dbReference>
<evidence type="ECO:0000313" key="5">
    <source>
        <dbReference type="Proteomes" id="UP000481858"/>
    </source>
</evidence>
<accession>A0A7C8N5P6</accession>
<dbReference type="InterPro" id="IPR002347">
    <property type="entry name" value="SDR_fam"/>
</dbReference>
<keyword evidence="5" id="KW-1185">Reference proteome</keyword>
<dbReference type="PRINTS" id="PR00081">
    <property type="entry name" value="GDHRDH"/>
</dbReference>
<dbReference type="Gene3D" id="3.40.50.720">
    <property type="entry name" value="NAD(P)-binding Rossmann-like Domain"/>
    <property type="match status" value="1"/>
</dbReference>
<dbReference type="EMBL" id="WUBL01000072">
    <property type="protein sequence ID" value="KAF2967197.1"/>
    <property type="molecule type" value="Genomic_DNA"/>
</dbReference>
<dbReference type="PANTHER" id="PTHR43618">
    <property type="entry name" value="7-ALPHA-HYDROXYSTEROID DEHYDROGENASE"/>
    <property type="match status" value="1"/>
</dbReference>
<dbReference type="CDD" id="cd05233">
    <property type="entry name" value="SDR_c"/>
    <property type="match status" value="1"/>
</dbReference>
<evidence type="ECO:0000313" key="4">
    <source>
        <dbReference type="EMBL" id="KAF2967197.1"/>
    </source>
</evidence>
<evidence type="ECO:0008006" key="6">
    <source>
        <dbReference type="Google" id="ProtNLM"/>
    </source>
</evidence>
<dbReference type="GO" id="GO:0016491">
    <property type="term" value="F:oxidoreductase activity"/>
    <property type="evidence" value="ECO:0007669"/>
    <property type="project" value="UniProtKB-KW"/>
</dbReference>
<dbReference type="SUPFAM" id="SSF51735">
    <property type="entry name" value="NAD(P)-binding Rossmann-fold domains"/>
    <property type="match status" value="1"/>
</dbReference>
<dbReference type="OrthoDB" id="1933717at2759"/>
<proteinExistence type="inferred from homology"/>
<organism evidence="4 5">
    <name type="scientific">Xylaria multiplex</name>
    <dbReference type="NCBI Taxonomy" id="323545"/>
    <lineage>
        <taxon>Eukaryota</taxon>
        <taxon>Fungi</taxon>
        <taxon>Dikarya</taxon>
        <taxon>Ascomycota</taxon>
        <taxon>Pezizomycotina</taxon>
        <taxon>Sordariomycetes</taxon>
        <taxon>Xylariomycetidae</taxon>
        <taxon>Xylariales</taxon>
        <taxon>Xylariaceae</taxon>
        <taxon>Xylaria</taxon>
    </lineage>
</organism>
<dbReference type="Pfam" id="PF00106">
    <property type="entry name" value="adh_short"/>
    <property type="match status" value="1"/>
</dbReference>
<name>A0A7C8N5P6_9PEZI</name>
<evidence type="ECO:0000256" key="3">
    <source>
        <dbReference type="ARBA" id="ARBA00023002"/>
    </source>
</evidence>
<comment type="similarity">
    <text evidence="1">Belongs to the short-chain dehydrogenases/reductases (SDR) family.</text>
</comment>
<comment type="caution">
    <text evidence="4">The sequence shown here is derived from an EMBL/GenBank/DDBJ whole genome shotgun (WGS) entry which is preliminary data.</text>
</comment>
<sequence length="317" mass="34456">MWGKYATLTDPVHKNSYAAIDPLRPELSQAGRTVMITGGNSGVGYGVAQAFIRASAARVIILGRRVDVVASAAQNLAVEAGAGYKGEVLGLPCDISDAVAVDTLWEKLRADDIVVDVLVLNVAIFAPKKPLLEVGTTDVWKVFNVNVRAQLQLTERFYKQDGKGASDTKNLVHVSTASIHDFINITSDTLAYGLTKNAGQLTLQLVAQDTPPEKMQVVSYHPGAIFSESAKASGWTEDMIPWDHGTSSALAIPPSIFFFYAFNLPGHFAVWAASPEAKFLHGRFVWAAWDVEQLKHGELRKRIDEEPSFLKIGVHGL</sequence>
<gene>
    <name evidence="4" type="ORF">GQX73_g6383</name>
</gene>
<keyword evidence="3" id="KW-0560">Oxidoreductase</keyword>
<evidence type="ECO:0000256" key="1">
    <source>
        <dbReference type="ARBA" id="ARBA00006484"/>
    </source>
</evidence>
<dbReference type="InterPro" id="IPR036291">
    <property type="entry name" value="NAD(P)-bd_dom_sf"/>
</dbReference>
<dbReference type="AlphaFoldDB" id="A0A7C8N5P6"/>
<reference evidence="4 5" key="1">
    <citation type="submission" date="2019-12" db="EMBL/GenBank/DDBJ databases">
        <title>Draft genome sequence of the ascomycete Xylaria multiplex DSM 110363.</title>
        <authorList>
            <person name="Buettner E."/>
            <person name="Kellner H."/>
        </authorList>
    </citation>
    <scope>NUCLEOTIDE SEQUENCE [LARGE SCALE GENOMIC DNA]</scope>
    <source>
        <strain evidence="4 5">DSM 110363</strain>
    </source>
</reference>